<organism evidence="1 2">
    <name type="scientific">Cichorium intybus</name>
    <name type="common">Chicory</name>
    <dbReference type="NCBI Taxonomy" id="13427"/>
    <lineage>
        <taxon>Eukaryota</taxon>
        <taxon>Viridiplantae</taxon>
        <taxon>Streptophyta</taxon>
        <taxon>Embryophyta</taxon>
        <taxon>Tracheophyta</taxon>
        <taxon>Spermatophyta</taxon>
        <taxon>Magnoliopsida</taxon>
        <taxon>eudicotyledons</taxon>
        <taxon>Gunneridae</taxon>
        <taxon>Pentapetalae</taxon>
        <taxon>asterids</taxon>
        <taxon>campanulids</taxon>
        <taxon>Asterales</taxon>
        <taxon>Asteraceae</taxon>
        <taxon>Cichorioideae</taxon>
        <taxon>Cichorieae</taxon>
        <taxon>Cichoriinae</taxon>
        <taxon>Cichorium</taxon>
    </lineage>
</organism>
<reference evidence="1 2" key="2">
    <citation type="journal article" date="2022" name="Mol. Ecol. Resour.">
        <title>The genomes of chicory, endive, great burdock and yacon provide insights into Asteraceae paleo-polyploidization history and plant inulin production.</title>
        <authorList>
            <person name="Fan W."/>
            <person name="Wang S."/>
            <person name="Wang H."/>
            <person name="Wang A."/>
            <person name="Jiang F."/>
            <person name="Liu H."/>
            <person name="Zhao H."/>
            <person name="Xu D."/>
            <person name="Zhang Y."/>
        </authorList>
    </citation>
    <scope>NUCLEOTIDE SEQUENCE [LARGE SCALE GENOMIC DNA]</scope>
    <source>
        <strain evidence="2">cv. Punajuju</strain>
        <tissue evidence="1">Leaves</tissue>
    </source>
</reference>
<dbReference type="Proteomes" id="UP001055811">
    <property type="component" value="Linkage Group LG01"/>
</dbReference>
<proteinExistence type="predicted"/>
<comment type="caution">
    <text evidence="1">The sequence shown here is derived from an EMBL/GenBank/DDBJ whole genome shotgun (WGS) entry which is preliminary data.</text>
</comment>
<evidence type="ECO:0000313" key="2">
    <source>
        <dbReference type="Proteomes" id="UP001055811"/>
    </source>
</evidence>
<reference evidence="2" key="1">
    <citation type="journal article" date="2022" name="Mol. Ecol. Resour.">
        <title>The genomes of chicory, endive, great burdock and yacon provide insights into Asteraceae palaeo-polyploidization history and plant inulin production.</title>
        <authorList>
            <person name="Fan W."/>
            <person name="Wang S."/>
            <person name="Wang H."/>
            <person name="Wang A."/>
            <person name="Jiang F."/>
            <person name="Liu H."/>
            <person name="Zhao H."/>
            <person name="Xu D."/>
            <person name="Zhang Y."/>
        </authorList>
    </citation>
    <scope>NUCLEOTIDE SEQUENCE [LARGE SCALE GENOMIC DNA]</scope>
    <source>
        <strain evidence="2">cv. Punajuju</strain>
    </source>
</reference>
<keyword evidence="2" id="KW-1185">Reference proteome</keyword>
<sequence length="224" mass="25068">MWRRRNSLSQFTQLATSSSSKFNSHLNLQPNSLRLLQISDVDHGYGLFSRSTSTAAGPSFGLGKLGITGLDRVRAIGSTADIVDATTLGAMEVVDMARHYGRCYWELSKAKLRFICDCETDVDFKMCIAPGLLVVHKKPILLKMLYWRKSKLRHSAVFKPTQPYTRRIEETFKDVPSVAITLMETLLAIDPSQRQTASSALKSEGGEKFKIHKIETEPSNWLSG</sequence>
<dbReference type="EMBL" id="CM042009">
    <property type="protein sequence ID" value="KAI3787949.1"/>
    <property type="molecule type" value="Genomic_DNA"/>
</dbReference>
<accession>A0ACB9GWW0</accession>
<evidence type="ECO:0000313" key="1">
    <source>
        <dbReference type="EMBL" id="KAI3787949.1"/>
    </source>
</evidence>
<name>A0ACB9GWW0_CICIN</name>
<protein>
    <submittedName>
        <fullName evidence="1">Uncharacterized protein</fullName>
    </submittedName>
</protein>
<gene>
    <name evidence="1" type="ORF">L2E82_00474</name>
</gene>